<evidence type="ECO:0000256" key="3">
    <source>
        <dbReference type="PROSITE-ProRule" id="PRU10038"/>
    </source>
</evidence>
<evidence type="ECO:0000256" key="1">
    <source>
        <dbReference type="ARBA" id="ARBA00010515"/>
    </source>
</evidence>
<dbReference type="STRING" id="135208.A0A4Y9ZU82"/>
<evidence type="ECO:0000313" key="5">
    <source>
        <dbReference type="EMBL" id="TFY77058.1"/>
    </source>
</evidence>
<dbReference type="GO" id="GO:0016787">
    <property type="term" value="F:hydrolase activity"/>
    <property type="evidence" value="ECO:0007669"/>
    <property type="project" value="UniProtKB-KW"/>
</dbReference>
<organism evidence="5 6">
    <name type="scientific">Hericium alpestre</name>
    <dbReference type="NCBI Taxonomy" id="135208"/>
    <lineage>
        <taxon>Eukaryota</taxon>
        <taxon>Fungi</taxon>
        <taxon>Dikarya</taxon>
        <taxon>Basidiomycota</taxon>
        <taxon>Agaricomycotina</taxon>
        <taxon>Agaricomycetes</taxon>
        <taxon>Russulales</taxon>
        <taxon>Hericiaceae</taxon>
        <taxon>Hericium</taxon>
    </lineage>
</organism>
<evidence type="ECO:0000256" key="2">
    <source>
        <dbReference type="ARBA" id="ARBA00022801"/>
    </source>
</evidence>
<dbReference type="PROSITE" id="PS01174">
    <property type="entry name" value="LIPASE_GDXG_SER"/>
    <property type="match status" value="1"/>
</dbReference>
<name>A0A4Y9ZU82_9AGAM</name>
<dbReference type="InterPro" id="IPR029058">
    <property type="entry name" value="AB_hydrolase_fold"/>
</dbReference>
<dbReference type="InterPro" id="IPR050300">
    <property type="entry name" value="GDXG_lipolytic_enzyme"/>
</dbReference>
<keyword evidence="6" id="KW-1185">Reference proteome</keyword>
<dbReference type="Gene3D" id="3.40.50.1820">
    <property type="entry name" value="alpha/beta hydrolase"/>
    <property type="match status" value="1"/>
</dbReference>
<sequence length="343" mass="37479">MSSLSSQTSSKSGGFRLSFSQHLSLLSLFLSLPFSIGRGVFALENRQRTWRRAIHDSVLRTLTSRKWDDVRVIAHGLDELEEGAALHWIGPRRYDRVILYFHGGGFSLPPSPGHLELLHAMKKDSKAYGGTGVVLLEYSLTPDHPFPTQLRQANAALTHLLVKGAKPSDIILSGDSAGGTLALQLFAHILKPLPSIPPPPALSAPLRGAALISPWTTYGVDSPSFSRNDRLDGLSKDFYQFLGDVVLHGVPKDELAWAQPLSADFAGLDKVVTHVLNIAGEAEGLLDPVNDIALKLERAGVDVKTMIEAGGMHEDMINNFSAGEGNRSESYRWLTKWLAEVYQ</sequence>
<protein>
    <recommendedName>
        <fullName evidence="4">Alpha/beta hydrolase fold-3 domain-containing protein</fullName>
    </recommendedName>
</protein>
<dbReference type="EMBL" id="SFCI01001013">
    <property type="protein sequence ID" value="TFY77058.1"/>
    <property type="molecule type" value="Genomic_DNA"/>
</dbReference>
<evidence type="ECO:0000313" key="6">
    <source>
        <dbReference type="Proteomes" id="UP000298061"/>
    </source>
</evidence>
<dbReference type="SUPFAM" id="SSF53474">
    <property type="entry name" value="alpha/beta-Hydrolases"/>
    <property type="match status" value="1"/>
</dbReference>
<dbReference type="AlphaFoldDB" id="A0A4Y9ZU82"/>
<dbReference type="InterPro" id="IPR013094">
    <property type="entry name" value="AB_hydrolase_3"/>
</dbReference>
<accession>A0A4Y9ZU82</accession>
<dbReference type="PANTHER" id="PTHR48081:SF31">
    <property type="entry name" value="STERYL ACETYL HYDROLASE MUG81-RELATED"/>
    <property type="match status" value="1"/>
</dbReference>
<dbReference type="Pfam" id="PF07859">
    <property type="entry name" value="Abhydrolase_3"/>
    <property type="match status" value="1"/>
</dbReference>
<dbReference type="PANTHER" id="PTHR48081">
    <property type="entry name" value="AB HYDROLASE SUPERFAMILY PROTEIN C4A8.06C"/>
    <property type="match status" value="1"/>
</dbReference>
<feature type="domain" description="Alpha/beta hydrolase fold-3" evidence="4">
    <location>
        <begin position="98"/>
        <end position="314"/>
    </location>
</feature>
<keyword evidence="2" id="KW-0378">Hydrolase</keyword>
<dbReference type="Proteomes" id="UP000298061">
    <property type="component" value="Unassembled WGS sequence"/>
</dbReference>
<dbReference type="OrthoDB" id="2152029at2759"/>
<comment type="similarity">
    <text evidence="1">Belongs to the 'GDXG' lipolytic enzyme family.</text>
</comment>
<evidence type="ECO:0000259" key="4">
    <source>
        <dbReference type="Pfam" id="PF07859"/>
    </source>
</evidence>
<gene>
    <name evidence="5" type="ORF">EWM64_g6954</name>
</gene>
<dbReference type="InterPro" id="IPR033140">
    <property type="entry name" value="Lipase_GDXG_put_SER_AS"/>
</dbReference>
<proteinExistence type="inferred from homology"/>
<feature type="active site" evidence="3">
    <location>
        <position position="176"/>
    </location>
</feature>
<comment type="caution">
    <text evidence="5">The sequence shown here is derived from an EMBL/GenBank/DDBJ whole genome shotgun (WGS) entry which is preliminary data.</text>
</comment>
<reference evidence="5 6" key="1">
    <citation type="submission" date="2019-02" db="EMBL/GenBank/DDBJ databases">
        <title>Genome sequencing of the rare red list fungi Hericium alpestre (H. flagellum).</title>
        <authorList>
            <person name="Buettner E."/>
            <person name="Kellner H."/>
        </authorList>
    </citation>
    <scope>NUCLEOTIDE SEQUENCE [LARGE SCALE GENOMIC DNA]</scope>
    <source>
        <strain evidence="5 6">DSM 108284</strain>
    </source>
</reference>